<evidence type="ECO:0000313" key="6">
    <source>
        <dbReference type="EMBL" id="GJE84151.1"/>
    </source>
</evidence>
<evidence type="ECO:0000256" key="3">
    <source>
        <dbReference type="ARBA" id="ARBA00022833"/>
    </source>
</evidence>
<dbReference type="PROSITE" id="PS50865">
    <property type="entry name" value="ZF_MYND_2"/>
    <property type="match status" value="1"/>
</dbReference>
<evidence type="ECO:0000256" key="1">
    <source>
        <dbReference type="ARBA" id="ARBA00022723"/>
    </source>
</evidence>
<accession>A0A9P3FX16</accession>
<feature type="domain" description="MYND-type" evidence="5">
    <location>
        <begin position="231"/>
        <end position="276"/>
    </location>
</feature>
<evidence type="ECO:0000259" key="5">
    <source>
        <dbReference type="PROSITE" id="PS50865"/>
    </source>
</evidence>
<gene>
    <name evidence="6" type="ORF">PsYK624_002270</name>
</gene>
<evidence type="ECO:0000256" key="2">
    <source>
        <dbReference type="ARBA" id="ARBA00022771"/>
    </source>
</evidence>
<dbReference type="InterPro" id="IPR002893">
    <property type="entry name" value="Znf_MYND"/>
</dbReference>
<keyword evidence="7" id="KW-1185">Reference proteome</keyword>
<protein>
    <recommendedName>
        <fullName evidence="5">MYND-type domain-containing protein</fullName>
    </recommendedName>
</protein>
<evidence type="ECO:0000256" key="4">
    <source>
        <dbReference type="PROSITE-ProRule" id="PRU00134"/>
    </source>
</evidence>
<keyword evidence="2 4" id="KW-0863">Zinc-finger</keyword>
<keyword evidence="3" id="KW-0862">Zinc</keyword>
<evidence type="ECO:0000313" key="7">
    <source>
        <dbReference type="Proteomes" id="UP000703269"/>
    </source>
</evidence>
<dbReference type="SUPFAM" id="SSF144232">
    <property type="entry name" value="HIT/MYND zinc finger-like"/>
    <property type="match status" value="1"/>
</dbReference>
<dbReference type="EMBL" id="BPQB01000001">
    <property type="protein sequence ID" value="GJE84151.1"/>
    <property type="molecule type" value="Genomic_DNA"/>
</dbReference>
<name>A0A9P3FX16_9APHY</name>
<dbReference type="Pfam" id="PF01753">
    <property type="entry name" value="zf-MYND"/>
    <property type="match status" value="1"/>
</dbReference>
<sequence>MSGVAAIPLEAWGVAEWQHALLYVVPRLNSYFPTSYIDGIARVEKAVVDNVFHLLERSLTAVRLGVAAGNAHDMIELALRLYAGVTVKQNEEQAIETLMRALRTPRASRSVRARALSLLASIHHARRIPNLERPGVWDLDALYRAAVCADEAAALGFTSPSVLAVGIEVERAGFRRRADCRLPQSAWRVEHFAALAELWRVVDRRKVAIWRAQTRRQAKLRRDPNAYVCAAPGCGVEGTHKAALARCSGRCAKPGKPAYCSKDCQKKDWRRHKAFCREGAPVDELAASMRQVVYEDIALINFADVDSYQPTFDVFKGSFNADGTVDPQPEAARKEYRIDIPDVHGGKDSKWVSSTIDPASLKQLRKFADEAKARRGL</sequence>
<dbReference type="Proteomes" id="UP000703269">
    <property type="component" value="Unassembled WGS sequence"/>
</dbReference>
<dbReference type="OrthoDB" id="432970at2759"/>
<organism evidence="6 7">
    <name type="scientific">Phanerochaete sordida</name>
    <dbReference type="NCBI Taxonomy" id="48140"/>
    <lineage>
        <taxon>Eukaryota</taxon>
        <taxon>Fungi</taxon>
        <taxon>Dikarya</taxon>
        <taxon>Basidiomycota</taxon>
        <taxon>Agaricomycotina</taxon>
        <taxon>Agaricomycetes</taxon>
        <taxon>Polyporales</taxon>
        <taxon>Phanerochaetaceae</taxon>
        <taxon>Phanerochaete</taxon>
    </lineage>
</organism>
<comment type="caution">
    <text evidence="6">The sequence shown here is derived from an EMBL/GenBank/DDBJ whole genome shotgun (WGS) entry which is preliminary data.</text>
</comment>
<dbReference type="GO" id="GO:0008270">
    <property type="term" value="F:zinc ion binding"/>
    <property type="evidence" value="ECO:0007669"/>
    <property type="project" value="UniProtKB-KW"/>
</dbReference>
<reference evidence="6 7" key="1">
    <citation type="submission" date="2021-08" db="EMBL/GenBank/DDBJ databases">
        <title>Draft Genome Sequence of Phanerochaete sordida strain YK-624.</title>
        <authorList>
            <person name="Mori T."/>
            <person name="Dohra H."/>
            <person name="Suzuki T."/>
            <person name="Kawagishi H."/>
            <person name="Hirai H."/>
        </authorList>
    </citation>
    <scope>NUCLEOTIDE SEQUENCE [LARGE SCALE GENOMIC DNA]</scope>
    <source>
        <strain evidence="6 7">YK-624</strain>
    </source>
</reference>
<dbReference type="Gene3D" id="6.10.140.2220">
    <property type="match status" value="1"/>
</dbReference>
<dbReference type="AlphaFoldDB" id="A0A9P3FX16"/>
<proteinExistence type="predicted"/>
<keyword evidence="1" id="KW-0479">Metal-binding</keyword>